<keyword evidence="2" id="KW-0732">Signal</keyword>
<name>A0A2T5BX31_9BACT</name>
<organism evidence="3 4">
    <name type="scientific">Mangrovibacterium marinum</name>
    <dbReference type="NCBI Taxonomy" id="1639118"/>
    <lineage>
        <taxon>Bacteria</taxon>
        <taxon>Pseudomonadati</taxon>
        <taxon>Bacteroidota</taxon>
        <taxon>Bacteroidia</taxon>
        <taxon>Marinilabiliales</taxon>
        <taxon>Prolixibacteraceae</taxon>
        <taxon>Mangrovibacterium</taxon>
    </lineage>
</organism>
<evidence type="ECO:0000313" key="3">
    <source>
        <dbReference type="EMBL" id="PTN04350.1"/>
    </source>
</evidence>
<feature type="compositionally biased region" description="Basic and acidic residues" evidence="1">
    <location>
        <begin position="239"/>
        <end position="253"/>
    </location>
</feature>
<dbReference type="EMBL" id="QAAD01000032">
    <property type="protein sequence ID" value="PTN04350.1"/>
    <property type="molecule type" value="Genomic_DNA"/>
</dbReference>
<feature type="compositionally biased region" description="Low complexity" evidence="1">
    <location>
        <begin position="392"/>
        <end position="431"/>
    </location>
</feature>
<dbReference type="Proteomes" id="UP000243525">
    <property type="component" value="Unassembled WGS sequence"/>
</dbReference>
<gene>
    <name evidence="3" type="ORF">C8N47_13224</name>
</gene>
<proteinExistence type="predicted"/>
<feature type="signal peptide" evidence="2">
    <location>
        <begin position="1"/>
        <end position="20"/>
    </location>
</feature>
<evidence type="ECO:0000256" key="2">
    <source>
        <dbReference type="SAM" id="SignalP"/>
    </source>
</evidence>
<feature type="region of interest" description="Disordered" evidence="1">
    <location>
        <begin position="218"/>
        <end position="439"/>
    </location>
</feature>
<sequence length="439" mass="49459">MKTRLIILLIAIISISAVDARANYNVRAVGYDISDNLDLEAVSYIFGESQDLEDFENRLNDPRAQISNLDLNRDGYVDYLRVVEVRENGFHLVTIQAVLDRNVFQDVATIDVERNNRGGFYVQVVGDPYIYGPNYIVEPAYARIPIIFSWFVRPTYVVWHSPYYWGYYPRRYRPYHCLTTFKYHRYLHSHVDYHVHNYHYSNVRRNPRAVEVQRLVRRNDYGSRHPNSSFSSRNSNYKNKYDMNRSRSVTDKRVGRRSSGQSVSQSGTRSGNVQRNSSANRYNNNKQSTTRSSRSVTTQPAAGQRGSGYNKSSGSRSQSNGSAYSRPQSTKSSATGSSSYQRSNRSSGSNSAYKAPSSRQTQVKSSSSSSGSRSSVYKPAQSRKVESRSKSTKSTGKSTSVRSNSRSSGSSVVRKASSSRSQQKASSGSESRSGRSRGK</sequence>
<evidence type="ECO:0008006" key="5">
    <source>
        <dbReference type="Google" id="ProtNLM"/>
    </source>
</evidence>
<feature type="compositionally biased region" description="Low complexity" evidence="1">
    <location>
        <begin position="288"/>
        <end position="298"/>
    </location>
</feature>
<dbReference type="RefSeq" id="WP_107823901.1">
    <property type="nucleotide sequence ID" value="NZ_OY782574.1"/>
</dbReference>
<feature type="compositionally biased region" description="Low complexity" evidence="1">
    <location>
        <begin position="257"/>
        <end position="271"/>
    </location>
</feature>
<dbReference type="AlphaFoldDB" id="A0A2T5BX31"/>
<reference evidence="3 4" key="1">
    <citation type="submission" date="2018-04" db="EMBL/GenBank/DDBJ databases">
        <title>Genomic Encyclopedia of Archaeal and Bacterial Type Strains, Phase II (KMG-II): from individual species to whole genera.</title>
        <authorList>
            <person name="Goeker M."/>
        </authorList>
    </citation>
    <scope>NUCLEOTIDE SEQUENCE [LARGE SCALE GENOMIC DNA]</scope>
    <source>
        <strain evidence="3 4">DSM 28823</strain>
    </source>
</reference>
<feature type="chain" id="PRO_5015445444" description="EF-hand domain-containing protein" evidence="2">
    <location>
        <begin position="21"/>
        <end position="439"/>
    </location>
</feature>
<comment type="caution">
    <text evidence="3">The sequence shown here is derived from an EMBL/GenBank/DDBJ whole genome shotgun (WGS) entry which is preliminary data.</text>
</comment>
<feature type="compositionally biased region" description="Low complexity" evidence="1">
    <location>
        <begin position="307"/>
        <end position="376"/>
    </location>
</feature>
<dbReference type="OrthoDB" id="939585at2"/>
<feature type="compositionally biased region" description="Polar residues" evidence="1">
    <location>
        <begin position="225"/>
        <end position="238"/>
    </location>
</feature>
<feature type="compositionally biased region" description="Polar residues" evidence="1">
    <location>
        <begin position="272"/>
        <end position="287"/>
    </location>
</feature>
<protein>
    <recommendedName>
        <fullName evidence="5">EF-hand domain-containing protein</fullName>
    </recommendedName>
</protein>
<evidence type="ECO:0000313" key="4">
    <source>
        <dbReference type="Proteomes" id="UP000243525"/>
    </source>
</evidence>
<evidence type="ECO:0000256" key="1">
    <source>
        <dbReference type="SAM" id="MobiDB-lite"/>
    </source>
</evidence>
<keyword evidence="4" id="KW-1185">Reference proteome</keyword>
<accession>A0A2T5BX31</accession>